<evidence type="ECO:0000256" key="1">
    <source>
        <dbReference type="SAM" id="Phobius"/>
    </source>
</evidence>
<organism evidence="2 3">
    <name type="scientific">Apatococcus lobatus</name>
    <dbReference type="NCBI Taxonomy" id="904363"/>
    <lineage>
        <taxon>Eukaryota</taxon>
        <taxon>Viridiplantae</taxon>
        <taxon>Chlorophyta</taxon>
        <taxon>core chlorophytes</taxon>
        <taxon>Trebouxiophyceae</taxon>
        <taxon>Chlorellales</taxon>
        <taxon>Chlorellaceae</taxon>
        <taxon>Apatococcus</taxon>
    </lineage>
</organism>
<keyword evidence="1" id="KW-0812">Transmembrane</keyword>
<name>A0AAW1R0U8_9CHLO</name>
<sequence>MQAYPQMQMQMPMGLGMGVPVVQPPPPPRKSRTMLFIVVAVLALGVGAGVFLYLSRRASSTAASTTAVVGNGLMLYSGTNFDGQSFCAKPGVQAGDLPFVPQSFRVPVGVYVTFTLDASTSQGGTFKSSGGADMSVSSLAVTLSKVNSISVLAQVGAKG</sequence>
<keyword evidence="3" id="KW-1185">Reference proteome</keyword>
<reference evidence="2 3" key="1">
    <citation type="journal article" date="2024" name="Nat. Commun.">
        <title>Phylogenomics reveals the evolutionary origins of lichenization in chlorophyte algae.</title>
        <authorList>
            <person name="Puginier C."/>
            <person name="Libourel C."/>
            <person name="Otte J."/>
            <person name="Skaloud P."/>
            <person name="Haon M."/>
            <person name="Grisel S."/>
            <person name="Petersen M."/>
            <person name="Berrin J.G."/>
            <person name="Delaux P.M."/>
            <person name="Dal Grande F."/>
            <person name="Keller J."/>
        </authorList>
    </citation>
    <scope>NUCLEOTIDE SEQUENCE [LARGE SCALE GENOMIC DNA]</scope>
    <source>
        <strain evidence="2 3">SAG 2145</strain>
    </source>
</reference>
<comment type="caution">
    <text evidence="2">The sequence shown here is derived from an EMBL/GenBank/DDBJ whole genome shotgun (WGS) entry which is preliminary data.</text>
</comment>
<dbReference type="EMBL" id="JALJOS010000019">
    <property type="protein sequence ID" value="KAK9827229.1"/>
    <property type="molecule type" value="Genomic_DNA"/>
</dbReference>
<keyword evidence="1" id="KW-0472">Membrane</keyword>
<gene>
    <name evidence="2" type="ORF">WJX74_011028</name>
</gene>
<accession>A0AAW1R0U8</accession>
<feature type="transmembrane region" description="Helical" evidence="1">
    <location>
        <begin position="34"/>
        <end position="54"/>
    </location>
</feature>
<dbReference type="AlphaFoldDB" id="A0AAW1R0U8"/>
<evidence type="ECO:0000313" key="2">
    <source>
        <dbReference type="EMBL" id="KAK9827229.1"/>
    </source>
</evidence>
<proteinExistence type="predicted"/>
<protein>
    <submittedName>
        <fullName evidence="2">Uncharacterized protein</fullName>
    </submittedName>
</protein>
<evidence type="ECO:0000313" key="3">
    <source>
        <dbReference type="Proteomes" id="UP001438707"/>
    </source>
</evidence>
<dbReference type="Proteomes" id="UP001438707">
    <property type="component" value="Unassembled WGS sequence"/>
</dbReference>
<keyword evidence="1" id="KW-1133">Transmembrane helix</keyword>